<reference evidence="2" key="2">
    <citation type="submission" date="2020-09" db="EMBL/GenBank/DDBJ databases">
        <authorList>
            <person name="Sun Q."/>
            <person name="Zhou Y."/>
        </authorList>
    </citation>
    <scope>NUCLEOTIDE SEQUENCE</scope>
    <source>
        <strain evidence="2">CGMCC 1.15725</strain>
    </source>
</reference>
<feature type="signal peptide" evidence="1">
    <location>
        <begin position="1"/>
        <end position="28"/>
    </location>
</feature>
<proteinExistence type="predicted"/>
<reference evidence="2" key="1">
    <citation type="journal article" date="2014" name="Int. J. Syst. Evol. Microbiol.">
        <title>Complete genome sequence of Corynebacterium casei LMG S-19264T (=DSM 44701T), isolated from a smear-ripened cheese.</title>
        <authorList>
            <consortium name="US DOE Joint Genome Institute (JGI-PGF)"/>
            <person name="Walter F."/>
            <person name="Albersmeier A."/>
            <person name="Kalinowski J."/>
            <person name="Ruckert C."/>
        </authorList>
    </citation>
    <scope>NUCLEOTIDE SEQUENCE</scope>
    <source>
        <strain evidence="2">CGMCC 1.15725</strain>
    </source>
</reference>
<name>A0A8J2Z164_9PROT</name>
<feature type="chain" id="PRO_5035254882" evidence="1">
    <location>
        <begin position="29"/>
        <end position="404"/>
    </location>
</feature>
<evidence type="ECO:0000256" key="1">
    <source>
        <dbReference type="SAM" id="SignalP"/>
    </source>
</evidence>
<protein>
    <submittedName>
        <fullName evidence="2">Uncharacterized protein</fullName>
    </submittedName>
</protein>
<accession>A0A8J2Z164</accession>
<dbReference type="AlphaFoldDB" id="A0A8J2Z164"/>
<sequence length="404" mass="42944">MPNSLLKRLMTSVGALSLVIATLSPAFAKDGPGEGPRASNGPGCTVFPAPASVGTTIGLSYFGPPASDTNPSFVGPTQLLKSGTVDDINGRITLPLYEGFMDDGSNTPVWYILTDTSDESQATALGLNFSAKLQFAAIGARTARFGADNVLHFQKGRVNFAPHRVLTPGSPNAYPPALAVPGSVGDKNYSPFVMVTNQNGTIYNAPIIAFGVQASEINFPNGNVDYTRVHDEVVAIDTIHKTVTLQLINGFSFGRPVWYLSMDSSDPTVAAIEGATYAPLLGKLPVGGDDSFSSPVERIFIAENGATDCNNPLRQGLDAAITDNFRPNNTLGGIPTLGLDYSPAWDINLYEWTPAAIRAGYRQQLREEFQILTYAQDGLITGPKGKPFGSIGVINNCPIVERLD</sequence>
<gene>
    <name evidence="2" type="ORF">GCM10011611_62450</name>
</gene>
<dbReference type="Proteomes" id="UP000646365">
    <property type="component" value="Unassembled WGS sequence"/>
</dbReference>
<organism evidence="2 3">
    <name type="scientific">Aliidongia dinghuensis</name>
    <dbReference type="NCBI Taxonomy" id="1867774"/>
    <lineage>
        <taxon>Bacteria</taxon>
        <taxon>Pseudomonadati</taxon>
        <taxon>Pseudomonadota</taxon>
        <taxon>Alphaproteobacteria</taxon>
        <taxon>Rhodospirillales</taxon>
        <taxon>Dongiaceae</taxon>
        <taxon>Aliidongia</taxon>
    </lineage>
</organism>
<dbReference type="RefSeq" id="WP_189052119.1">
    <property type="nucleotide sequence ID" value="NZ_BMJQ01000025.1"/>
</dbReference>
<keyword evidence="1" id="KW-0732">Signal</keyword>
<comment type="caution">
    <text evidence="2">The sequence shown here is derived from an EMBL/GenBank/DDBJ whole genome shotgun (WGS) entry which is preliminary data.</text>
</comment>
<dbReference type="EMBL" id="BMJQ01000025">
    <property type="protein sequence ID" value="GGF47524.1"/>
    <property type="molecule type" value="Genomic_DNA"/>
</dbReference>
<evidence type="ECO:0000313" key="2">
    <source>
        <dbReference type="EMBL" id="GGF47524.1"/>
    </source>
</evidence>
<evidence type="ECO:0000313" key="3">
    <source>
        <dbReference type="Proteomes" id="UP000646365"/>
    </source>
</evidence>
<keyword evidence="3" id="KW-1185">Reference proteome</keyword>